<comment type="similarity">
    <text evidence="3">Belongs to the nitroreductase family.</text>
</comment>
<keyword evidence="5" id="KW-0560">Oxidoreductase</keyword>
<dbReference type="PANTHER" id="PTHR43035:SF1">
    <property type="entry name" value="FATTY ACID REPRESSION MUTANT PROTEIN 2-RELATED"/>
    <property type="match status" value="1"/>
</dbReference>
<dbReference type="PANTHER" id="PTHR43035">
    <property type="entry name" value="FATTY ACID REPRESSION MUTANT PROTEIN 2-RELATED"/>
    <property type="match status" value="1"/>
</dbReference>
<evidence type="ECO:0000256" key="5">
    <source>
        <dbReference type="ARBA" id="ARBA00023002"/>
    </source>
</evidence>
<dbReference type="EMBL" id="JBANMG010000006">
    <property type="protein sequence ID" value="KAK6951808.1"/>
    <property type="molecule type" value="Genomic_DNA"/>
</dbReference>
<sequence length="205" mass="23082">MAAPVKAETFLDHIKNRRTYYALTKELPISKERIQEIVKQSIYEVPSSFNSQSNRVVVLFGAEHEKLWDLTTEILKTIVPADAWEHTAQRMNGFKAGAGTVLFFEDQEVVHKMQAQFSLYSDKFPIWALQSDAMAQFAIWTAFTAEGLGANLQHYNPLIDAKVASEWGIPDNWQLNAQLVFGGRGGEPGPKDQVPIEERLKVFGA</sequence>
<dbReference type="GO" id="GO:0034599">
    <property type="term" value="P:cellular response to oxidative stress"/>
    <property type="evidence" value="ECO:0007669"/>
    <property type="project" value="InterPro"/>
</dbReference>
<keyword evidence="9" id="KW-1185">Reference proteome</keyword>
<evidence type="ECO:0000313" key="8">
    <source>
        <dbReference type="EMBL" id="KAK6951808.1"/>
    </source>
</evidence>
<dbReference type="GO" id="GO:0016491">
    <property type="term" value="F:oxidoreductase activity"/>
    <property type="evidence" value="ECO:0007669"/>
    <property type="project" value="UniProtKB-KW"/>
</dbReference>
<evidence type="ECO:0000259" key="7">
    <source>
        <dbReference type="Pfam" id="PF00881"/>
    </source>
</evidence>
<evidence type="ECO:0000313" key="9">
    <source>
        <dbReference type="Proteomes" id="UP001369815"/>
    </source>
</evidence>
<keyword evidence="6" id="KW-0539">Nucleus</keyword>
<reference evidence="8 9" key="1">
    <citation type="journal article" date="2024" name="Front Chem Biol">
        <title>Unveiling the potential of Daldinia eschscholtzii MFLUCC 19-0629 through bioactivity and bioinformatics studies for enhanced sustainable agriculture production.</title>
        <authorList>
            <person name="Brooks S."/>
            <person name="Weaver J.A."/>
            <person name="Klomchit A."/>
            <person name="Alharthi S.A."/>
            <person name="Onlamun T."/>
            <person name="Nurani R."/>
            <person name="Vong T.K."/>
            <person name="Alberti F."/>
            <person name="Greco C."/>
        </authorList>
    </citation>
    <scope>NUCLEOTIDE SEQUENCE [LARGE SCALE GENOMIC DNA]</scope>
    <source>
        <strain evidence="8">MFLUCC 19-0629</strain>
    </source>
</reference>
<gene>
    <name evidence="8" type="ORF">Daesc_006333</name>
</gene>
<proteinExistence type="inferred from homology"/>
<name>A0AAX6MGH9_9PEZI</name>
<dbReference type="InterPro" id="IPR000415">
    <property type="entry name" value="Nitroreductase-like"/>
</dbReference>
<dbReference type="Proteomes" id="UP001369815">
    <property type="component" value="Unassembled WGS sequence"/>
</dbReference>
<evidence type="ECO:0000256" key="1">
    <source>
        <dbReference type="ARBA" id="ARBA00004123"/>
    </source>
</evidence>
<evidence type="ECO:0000256" key="6">
    <source>
        <dbReference type="ARBA" id="ARBA00023242"/>
    </source>
</evidence>
<dbReference type="CDD" id="cd02140">
    <property type="entry name" value="Frm2-like"/>
    <property type="match status" value="1"/>
</dbReference>
<dbReference type="FunFam" id="3.40.109.10:FF:000001">
    <property type="entry name" value="Nitroreductase family"/>
    <property type="match status" value="1"/>
</dbReference>
<dbReference type="SUPFAM" id="SSF55469">
    <property type="entry name" value="FMN-dependent nitroreductase-like"/>
    <property type="match status" value="1"/>
</dbReference>
<evidence type="ECO:0000256" key="4">
    <source>
        <dbReference type="ARBA" id="ARBA00022490"/>
    </source>
</evidence>
<comment type="caution">
    <text evidence="8">The sequence shown here is derived from an EMBL/GenBank/DDBJ whole genome shotgun (WGS) entry which is preliminary data.</text>
</comment>
<protein>
    <recommendedName>
        <fullName evidence="7">Nitroreductase domain-containing protein</fullName>
    </recommendedName>
</protein>
<dbReference type="GO" id="GO:0005634">
    <property type="term" value="C:nucleus"/>
    <property type="evidence" value="ECO:0007669"/>
    <property type="project" value="UniProtKB-SubCell"/>
</dbReference>
<dbReference type="InterPro" id="IPR029479">
    <property type="entry name" value="Nitroreductase"/>
</dbReference>
<keyword evidence="4" id="KW-0963">Cytoplasm</keyword>
<dbReference type="AlphaFoldDB" id="A0AAX6MGH9"/>
<dbReference type="Gene3D" id="3.40.109.10">
    <property type="entry name" value="NADH Oxidase"/>
    <property type="match status" value="1"/>
</dbReference>
<accession>A0AAX6MGH9</accession>
<evidence type="ECO:0000256" key="3">
    <source>
        <dbReference type="ARBA" id="ARBA00007118"/>
    </source>
</evidence>
<organism evidence="8 9">
    <name type="scientific">Daldinia eschscholtzii</name>
    <dbReference type="NCBI Taxonomy" id="292717"/>
    <lineage>
        <taxon>Eukaryota</taxon>
        <taxon>Fungi</taxon>
        <taxon>Dikarya</taxon>
        <taxon>Ascomycota</taxon>
        <taxon>Pezizomycotina</taxon>
        <taxon>Sordariomycetes</taxon>
        <taxon>Xylariomycetidae</taxon>
        <taxon>Xylariales</taxon>
        <taxon>Hypoxylaceae</taxon>
        <taxon>Daldinia</taxon>
    </lineage>
</organism>
<dbReference type="GO" id="GO:0005737">
    <property type="term" value="C:cytoplasm"/>
    <property type="evidence" value="ECO:0007669"/>
    <property type="project" value="UniProtKB-SubCell"/>
</dbReference>
<comment type="subcellular location">
    <subcellularLocation>
        <location evidence="2">Cytoplasm</location>
    </subcellularLocation>
    <subcellularLocation>
        <location evidence="1">Nucleus</location>
    </subcellularLocation>
</comment>
<evidence type="ECO:0000256" key="2">
    <source>
        <dbReference type="ARBA" id="ARBA00004496"/>
    </source>
</evidence>
<feature type="domain" description="Nitroreductase" evidence="7">
    <location>
        <begin position="14"/>
        <end position="182"/>
    </location>
</feature>
<dbReference type="InterPro" id="IPR033877">
    <property type="entry name" value="Frm2/Hbn1"/>
</dbReference>
<dbReference type="Pfam" id="PF00881">
    <property type="entry name" value="Nitroreductase"/>
    <property type="match status" value="1"/>
</dbReference>